<proteinExistence type="predicted"/>
<dbReference type="AlphaFoldDB" id="A0A2V0R9H0"/>
<comment type="caution">
    <text evidence="1">The sequence shown here is derived from an EMBL/GenBank/DDBJ whole genome shotgun (WGS) entry which is preliminary data.</text>
</comment>
<dbReference type="EMBL" id="BDQA01000263">
    <property type="protein sequence ID" value="GBH21704.1"/>
    <property type="molecule type" value="Genomic_RNA"/>
</dbReference>
<reference evidence="1" key="1">
    <citation type="submission" date="2017-04" db="EMBL/GenBank/DDBJ databases">
        <title>Unveiling RNA virosphere associated with marine microorganisms.</title>
        <authorList>
            <person name="Urayama S."/>
            <person name="Takaki Y."/>
            <person name="Nishi S."/>
            <person name="Yoshida Y."/>
            <person name="Deguchi S."/>
            <person name="Takai K."/>
            <person name="Nunoura T."/>
        </authorList>
    </citation>
    <scope>NUCLEOTIDE SEQUENCE</scope>
</reference>
<sequence>MSKGGLIPGLIHTIIMSTNPIDREYVFYDGIYIDENIKNVGTHIMNAFRDYGIKYVSLKRNVIVEGRSWEMSAAMALLNKDGVYSGVVDMYEPPRRFSFGAVPAIDTKRKLSRKLITHIELPRV</sequence>
<name>A0A2V0R9H0_9ZZZZ</name>
<organism evidence="1">
    <name type="scientific">viral metagenome</name>
    <dbReference type="NCBI Taxonomy" id="1070528"/>
    <lineage>
        <taxon>unclassified sequences</taxon>
        <taxon>metagenomes</taxon>
        <taxon>organismal metagenomes</taxon>
    </lineage>
</organism>
<evidence type="ECO:0000313" key="1">
    <source>
        <dbReference type="EMBL" id="GBH21704.1"/>
    </source>
</evidence>
<protein>
    <submittedName>
        <fullName evidence="1">Uncharacterized protein</fullName>
    </submittedName>
</protein>
<accession>A0A2V0R9H0</accession>